<keyword evidence="1 7" id="KW-1003">Cell membrane</keyword>
<name>A0A1F7XYC9_9BACT</name>
<dbReference type="CDD" id="cd08010">
    <property type="entry name" value="MltG_like"/>
    <property type="match status" value="1"/>
</dbReference>
<dbReference type="EMBL" id="MGGE01000052">
    <property type="protein sequence ID" value="OGM20077.1"/>
    <property type="molecule type" value="Genomic_DNA"/>
</dbReference>
<dbReference type="GO" id="GO:0008932">
    <property type="term" value="F:lytic endotransglycosylase activity"/>
    <property type="evidence" value="ECO:0007669"/>
    <property type="project" value="UniProtKB-UniRule"/>
</dbReference>
<keyword evidence="4 7" id="KW-0472">Membrane</keyword>
<evidence type="ECO:0000256" key="4">
    <source>
        <dbReference type="ARBA" id="ARBA00023136"/>
    </source>
</evidence>
<evidence type="ECO:0000256" key="6">
    <source>
        <dbReference type="ARBA" id="ARBA00023316"/>
    </source>
</evidence>
<dbReference type="Pfam" id="PF02618">
    <property type="entry name" value="YceG"/>
    <property type="match status" value="1"/>
</dbReference>
<dbReference type="GO" id="GO:0071555">
    <property type="term" value="P:cell wall organization"/>
    <property type="evidence" value="ECO:0007669"/>
    <property type="project" value="UniProtKB-KW"/>
</dbReference>
<evidence type="ECO:0000313" key="9">
    <source>
        <dbReference type="Proteomes" id="UP000178419"/>
    </source>
</evidence>
<comment type="similarity">
    <text evidence="7">Belongs to the transglycosylase MltG family.</text>
</comment>
<feature type="transmembrane region" description="Helical" evidence="7">
    <location>
        <begin position="7"/>
        <end position="28"/>
    </location>
</feature>
<dbReference type="PANTHER" id="PTHR30518:SF2">
    <property type="entry name" value="ENDOLYTIC MUREIN TRANSGLYCOSYLASE"/>
    <property type="match status" value="1"/>
</dbReference>
<dbReference type="Gene3D" id="3.30.1490.480">
    <property type="entry name" value="Endolytic murein transglycosylase"/>
    <property type="match status" value="1"/>
</dbReference>
<dbReference type="AlphaFoldDB" id="A0A1F7XYC9"/>
<feature type="site" description="Important for catalytic activity" evidence="7">
    <location>
        <position position="213"/>
    </location>
</feature>
<proteinExistence type="inferred from homology"/>
<evidence type="ECO:0000256" key="2">
    <source>
        <dbReference type="ARBA" id="ARBA00022692"/>
    </source>
</evidence>
<evidence type="ECO:0000256" key="1">
    <source>
        <dbReference type="ARBA" id="ARBA00022475"/>
    </source>
</evidence>
<keyword evidence="5 7" id="KW-0456">Lyase</keyword>
<keyword evidence="2 7" id="KW-0812">Transmembrane</keyword>
<accession>A0A1F7XYC9</accession>
<dbReference type="GO" id="GO:0005886">
    <property type="term" value="C:plasma membrane"/>
    <property type="evidence" value="ECO:0007669"/>
    <property type="project" value="UniProtKB-SubCell"/>
</dbReference>
<keyword evidence="3 7" id="KW-1133">Transmembrane helix</keyword>
<dbReference type="EC" id="4.2.2.29" evidence="7"/>
<keyword evidence="6 7" id="KW-0961">Cell wall biogenesis/degradation</keyword>
<reference evidence="8 9" key="1">
    <citation type="journal article" date="2016" name="Nat. Commun.">
        <title>Thousands of microbial genomes shed light on interconnected biogeochemical processes in an aquifer system.</title>
        <authorList>
            <person name="Anantharaman K."/>
            <person name="Brown C.T."/>
            <person name="Hug L.A."/>
            <person name="Sharon I."/>
            <person name="Castelle C.J."/>
            <person name="Probst A.J."/>
            <person name="Thomas B.C."/>
            <person name="Singh A."/>
            <person name="Wilkins M.J."/>
            <person name="Karaoz U."/>
            <person name="Brodie E.L."/>
            <person name="Williams K.H."/>
            <person name="Hubbard S.S."/>
            <person name="Banfield J.F."/>
        </authorList>
    </citation>
    <scope>NUCLEOTIDE SEQUENCE [LARGE SCALE GENOMIC DNA]</scope>
</reference>
<comment type="subcellular location">
    <subcellularLocation>
        <location evidence="7">Cell membrane</location>
        <topology evidence="7">Single-pass membrane protein</topology>
    </subcellularLocation>
</comment>
<evidence type="ECO:0000256" key="5">
    <source>
        <dbReference type="ARBA" id="ARBA00023239"/>
    </source>
</evidence>
<evidence type="ECO:0000256" key="7">
    <source>
        <dbReference type="HAMAP-Rule" id="MF_02065"/>
    </source>
</evidence>
<organism evidence="8 9">
    <name type="scientific">Candidatus Woesebacteria bacterium RIFCSPHIGHO2_01_FULL_38_9</name>
    <dbReference type="NCBI Taxonomy" id="1802492"/>
    <lineage>
        <taxon>Bacteria</taxon>
        <taxon>Candidatus Woeseibacteriota</taxon>
    </lineage>
</organism>
<dbReference type="HAMAP" id="MF_02065">
    <property type="entry name" value="MltG"/>
    <property type="match status" value="1"/>
</dbReference>
<dbReference type="Proteomes" id="UP000178419">
    <property type="component" value="Unassembled WGS sequence"/>
</dbReference>
<dbReference type="NCBIfam" id="TIGR00247">
    <property type="entry name" value="endolytic transglycosylase MltG"/>
    <property type="match status" value="1"/>
</dbReference>
<dbReference type="PANTHER" id="PTHR30518">
    <property type="entry name" value="ENDOLYTIC MUREIN TRANSGLYCOSYLASE"/>
    <property type="match status" value="1"/>
</dbReference>
<comment type="caution">
    <text evidence="8">The sequence shown here is derived from an EMBL/GenBank/DDBJ whole genome shotgun (WGS) entry which is preliminary data.</text>
</comment>
<dbReference type="GO" id="GO:0009252">
    <property type="term" value="P:peptidoglycan biosynthetic process"/>
    <property type="evidence" value="ECO:0007669"/>
    <property type="project" value="UniProtKB-UniRule"/>
</dbReference>
<sequence length="338" mass="38062">MKFKKLLIFPILIVVFFLFFALGIFLWWKDASKPVTSVASEVRFVIPRGRSVSQVATSLHKEGLIRSPLAFKFYVQLTGKTKNVQAGEFQLSAHFSVPEIVTELSKGPLELWVTIPEGLRREEIVGRFVEKLEMKEPFASQFRQEFLSTTDRKEGFLFPDTYLFPRDASASAVVKVMTQTFDKKVDGDMEKAIAESVYSLEEIVTLASIVERETKTDGERPIVAGILLNRISIGMGLQADATVQYAVANENCKLDVQNCSSWWPVPTLDDLQIDSPFNTYKYSGLPPAPIANPGESSLKAAVFPEETEYLYYIHDPEGTIHYAKTLSEHNANVSKYLR</sequence>
<protein>
    <recommendedName>
        <fullName evidence="7">Endolytic murein transglycosylase</fullName>
        <ecNumber evidence="7">4.2.2.29</ecNumber>
    </recommendedName>
    <alternativeName>
        <fullName evidence="7">Peptidoglycan lytic transglycosylase</fullName>
    </alternativeName>
    <alternativeName>
        <fullName evidence="7">Peptidoglycan polymerization terminase</fullName>
    </alternativeName>
</protein>
<evidence type="ECO:0000256" key="3">
    <source>
        <dbReference type="ARBA" id="ARBA00022989"/>
    </source>
</evidence>
<dbReference type="Gene3D" id="3.30.160.60">
    <property type="entry name" value="Classic Zinc Finger"/>
    <property type="match status" value="1"/>
</dbReference>
<gene>
    <name evidence="7" type="primary">mltG</name>
    <name evidence="8" type="ORF">A2714_01460</name>
</gene>
<dbReference type="InterPro" id="IPR003770">
    <property type="entry name" value="MLTG-like"/>
</dbReference>
<comment type="function">
    <text evidence="7">Functions as a peptidoglycan terminase that cleaves nascent peptidoglycan strands endolytically to terminate their elongation.</text>
</comment>
<evidence type="ECO:0000313" key="8">
    <source>
        <dbReference type="EMBL" id="OGM20077.1"/>
    </source>
</evidence>
<comment type="catalytic activity">
    <reaction evidence="7">
        <text>a peptidoglycan chain = a peptidoglycan chain with N-acetyl-1,6-anhydromuramyl-[peptide] at the reducing end + a peptidoglycan chain with N-acetylglucosamine at the non-reducing end.</text>
        <dbReference type="EC" id="4.2.2.29"/>
    </reaction>
</comment>